<gene>
    <name evidence="1" type="ORF">GLP18_09335</name>
</gene>
<evidence type="ECO:0000313" key="2">
    <source>
        <dbReference type="Proteomes" id="UP000483765"/>
    </source>
</evidence>
<evidence type="ECO:0000313" key="1">
    <source>
        <dbReference type="EMBL" id="MYN70404.1"/>
    </source>
</evidence>
<reference evidence="1 2" key="1">
    <citation type="submission" date="2019-11" db="EMBL/GenBank/DDBJ databases">
        <title>Divergent Streptococcus suis from cattle.</title>
        <authorList>
            <person name="Williamson C."/>
        </authorList>
    </citation>
    <scope>NUCLEOTIDE SEQUENCE [LARGE SCALE GENOMIC DNA]</scope>
    <source>
        <strain evidence="1 2">10-36905</strain>
    </source>
</reference>
<dbReference type="Proteomes" id="UP000483765">
    <property type="component" value="Unassembled WGS sequence"/>
</dbReference>
<dbReference type="RefSeq" id="WP_160864498.1">
    <property type="nucleotide sequence ID" value="NZ_JAMYJA010000003.1"/>
</dbReference>
<proteinExistence type="predicted"/>
<accession>A0A6L8MZ75</accession>
<dbReference type="AlphaFoldDB" id="A0A6L8MZ75"/>
<organism evidence="1 2">
    <name type="scientific">Streptococcus suis</name>
    <dbReference type="NCBI Taxonomy" id="1307"/>
    <lineage>
        <taxon>Bacteria</taxon>
        <taxon>Bacillati</taxon>
        <taxon>Bacillota</taxon>
        <taxon>Bacilli</taxon>
        <taxon>Lactobacillales</taxon>
        <taxon>Streptococcaceae</taxon>
        <taxon>Streptococcus</taxon>
    </lineage>
</organism>
<dbReference type="EMBL" id="WNXH01000017">
    <property type="protein sequence ID" value="MYN70404.1"/>
    <property type="molecule type" value="Genomic_DNA"/>
</dbReference>
<protein>
    <submittedName>
        <fullName evidence="1">Uncharacterized protein</fullName>
    </submittedName>
</protein>
<sequence length="204" mass="23478">MIIEKEENIDISYLNVNLSENIVATRWEISGQCNKRKEYLEYMVNQLYIFSKKIRFKLVVAVGDDDFNESTRIINYYKLWKSLSKYNLNVINGKYSEEISLKKDTMIRFFGGIELLEEQSVSGCVDVILTRMTSHLLLLPSNLSVEEIIKSGFSRDLSENSSYISNVVNQGGVVLFREGYFDDINTGFIGFGPERLMNQTLFGN</sequence>
<comment type="caution">
    <text evidence="1">The sequence shown here is derived from an EMBL/GenBank/DDBJ whole genome shotgun (WGS) entry which is preliminary data.</text>
</comment>
<name>A0A6L8MZ75_STRSU</name>